<evidence type="ECO:0000313" key="2">
    <source>
        <dbReference type="EMBL" id="GAA1766159.1"/>
    </source>
</evidence>
<dbReference type="PANTHER" id="PTHR34724">
    <property type="entry name" value="OS12G0596101 PROTEIN"/>
    <property type="match status" value="1"/>
</dbReference>
<evidence type="ECO:0000313" key="3">
    <source>
        <dbReference type="Proteomes" id="UP001501475"/>
    </source>
</evidence>
<dbReference type="EMBL" id="BAAAPN010000057">
    <property type="protein sequence ID" value="GAA1766159.1"/>
    <property type="molecule type" value="Genomic_DNA"/>
</dbReference>
<name>A0ABN2KU04_9MICO</name>
<dbReference type="PANTHER" id="PTHR34724:SF2">
    <property type="entry name" value="OS12G0596101 PROTEIN"/>
    <property type="match status" value="1"/>
</dbReference>
<feature type="region of interest" description="Disordered" evidence="1">
    <location>
        <begin position="37"/>
        <end position="58"/>
    </location>
</feature>
<protein>
    <submittedName>
        <fullName evidence="2">Uncharacterized protein</fullName>
    </submittedName>
</protein>
<dbReference type="Proteomes" id="UP001501475">
    <property type="component" value="Unassembled WGS sequence"/>
</dbReference>
<proteinExistence type="predicted"/>
<feature type="compositionally biased region" description="Polar residues" evidence="1">
    <location>
        <begin position="42"/>
        <end position="54"/>
    </location>
</feature>
<accession>A0ABN2KU04</accession>
<reference evidence="2 3" key="1">
    <citation type="journal article" date="2019" name="Int. J. Syst. Evol. Microbiol.">
        <title>The Global Catalogue of Microorganisms (GCM) 10K type strain sequencing project: providing services to taxonomists for standard genome sequencing and annotation.</title>
        <authorList>
            <consortium name="The Broad Institute Genomics Platform"/>
            <consortium name="The Broad Institute Genome Sequencing Center for Infectious Disease"/>
            <person name="Wu L."/>
            <person name="Ma J."/>
        </authorList>
    </citation>
    <scope>NUCLEOTIDE SEQUENCE [LARGE SCALE GENOMIC DNA]</scope>
    <source>
        <strain evidence="2 3">JCM 15591</strain>
    </source>
</reference>
<sequence>MCRAVRCKTCGKTTWAGCGQHVASVKAGVPAGQWCPGHESRATTGDANRATTGQDAGGGFLSRLFGRS</sequence>
<dbReference type="RefSeq" id="WP_344067146.1">
    <property type="nucleotide sequence ID" value="NZ_BAAAPN010000057.1"/>
</dbReference>
<comment type="caution">
    <text evidence="2">The sequence shown here is derived from an EMBL/GenBank/DDBJ whole genome shotgun (WGS) entry which is preliminary data.</text>
</comment>
<keyword evidence="3" id="KW-1185">Reference proteome</keyword>
<gene>
    <name evidence="2" type="ORF">GCM10009810_26260</name>
</gene>
<evidence type="ECO:0000256" key="1">
    <source>
        <dbReference type="SAM" id="MobiDB-lite"/>
    </source>
</evidence>
<organism evidence="2 3">
    <name type="scientific">Nostocoides vanveenii</name>
    <dbReference type="NCBI Taxonomy" id="330835"/>
    <lineage>
        <taxon>Bacteria</taxon>
        <taxon>Bacillati</taxon>
        <taxon>Actinomycetota</taxon>
        <taxon>Actinomycetes</taxon>
        <taxon>Micrococcales</taxon>
        <taxon>Intrasporangiaceae</taxon>
        <taxon>Nostocoides</taxon>
    </lineage>
</organism>